<sequence>MENVFDTLMERGYIKQTTHEDEIRELLGKEKVTFYIGFDPTADSLHVGHFIAMMFMSHMQKAGHRPIALVGGGTAMIGDPSGRTDMRQMLTDEDISHNVASIKSQLERFIDFSDEKAILANNADWLLDLNYVNFIRDIGVHFSVNRMLSAECFKQRLEKGLSFLEFNYMLMQGYDFYVLNQKYDCKMQLGGDDQWSNMIAGMELIRRKEGKQAYAMTCTLLTNSEGQKMGKTANGAVWLSADKMSPYDFYQYWRNVEDADVNKCLRLLTFLPMDEVESLSALEGAGINKAKEILAYEVTSLVHGAEEAEKAQSAARALFSGGTDSSSIPTTELDSSIFQEGTGLLGLLTELGLTKSNGEARRLVQQNGVSINDVPVSDPSKVVTLDDFVDGSMMVRKGKKVYHRVSVK</sequence>
<keyword evidence="8 11" id="KW-0030">Aminoacyl-tRNA synthetase</keyword>
<evidence type="ECO:0000256" key="7">
    <source>
        <dbReference type="ARBA" id="ARBA00022917"/>
    </source>
</evidence>
<dbReference type="GO" id="GO:0005829">
    <property type="term" value="C:cytosol"/>
    <property type="evidence" value="ECO:0007669"/>
    <property type="project" value="TreeGrafter"/>
</dbReference>
<dbReference type="GO" id="GO:0003723">
    <property type="term" value="F:RNA binding"/>
    <property type="evidence" value="ECO:0007669"/>
    <property type="project" value="UniProtKB-KW"/>
</dbReference>
<feature type="binding site" evidence="11">
    <location>
        <position position="231"/>
    </location>
    <ligand>
        <name>ATP</name>
        <dbReference type="ChEBI" id="CHEBI:30616"/>
    </ligand>
</feature>
<dbReference type="GO" id="GO:0042803">
    <property type="term" value="F:protein homodimerization activity"/>
    <property type="evidence" value="ECO:0007669"/>
    <property type="project" value="UniProtKB-ARBA"/>
</dbReference>
<keyword evidence="3 11" id="KW-0436">Ligase</keyword>
<evidence type="ECO:0000256" key="9">
    <source>
        <dbReference type="ARBA" id="ARBA00048248"/>
    </source>
</evidence>
<feature type="domain" description="Tyrosine--tRNA ligase SYY-like C-terminal" evidence="13">
    <location>
        <begin position="328"/>
        <end position="404"/>
    </location>
</feature>
<dbReference type="SUPFAM" id="SSF55174">
    <property type="entry name" value="Alpha-L RNA-binding motif"/>
    <property type="match status" value="1"/>
</dbReference>
<dbReference type="Gene3D" id="3.40.50.620">
    <property type="entry name" value="HUPs"/>
    <property type="match status" value="1"/>
</dbReference>
<evidence type="ECO:0000256" key="4">
    <source>
        <dbReference type="ARBA" id="ARBA00022741"/>
    </source>
</evidence>
<dbReference type="PROSITE" id="PS00178">
    <property type="entry name" value="AA_TRNA_LIGASE_I"/>
    <property type="match status" value="1"/>
</dbReference>
<dbReference type="Proteomes" id="UP000180254">
    <property type="component" value="Unassembled WGS sequence"/>
</dbReference>
<dbReference type="STRING" id="39480.EUAN_17910"/>
<evidence type="ECO:0000256" key="12">
    <source>
        <dbReference type="PROSITE-ProRule" id="PRU00182"/>
    </source>
</evidence>
<reference evidence="14 15" key="1">
    <citation type="submission" date="2016-09" db="EMBL/GenBank/DDBJ databases">
        <title>Genome sequence of Eubacterium angustum.</title>
        <authorList>
            <person name="Poehlein A."/>
            <person name="Daniel R."/>
        </authorList>
    </citation>
    <scope>NUCLEOTIDE SEQUENCE [LARGE SCALE GENOMIC DNA]</scope>
    <source>
        <strain evidence="14 15">DSM 1989</strain>
    </source>
</reference>
<keyword evidence="15" id="KW-1185">Reference proteome</keyword>
<comment type="catalytic activity">
    <reaction evidence="9 11">
        <text>tRNA(Tyr) + L-tyrosine + ATP = L-tyrosyl-tRNA(Tyr) + AMP + diphosphate + H(+)</text>
        <dbReference type="Rhea" id="RHEA:10220"/>
        <dbReference type="Rhea" id="RHEA-COMP:9706"/>
        <dbReference type="Rhea" id="RHEA-COMP:9707"/>
        <dbReference type="ChEBI" id="CHEBI:15378"/>
        <dbReference type="ChEBI" id="CHEBI:30616"/>
        <dbReference type="ChEBI" id="CHEBI:33019"/>
        <dbReference type="ChEBI" id="CHEBI:58315"/>
        <dbReference type="ChEBI" id="CHEBI:78442"/>
        <dbReference type="ChEBI" id="CHEBI:78536"/>
        <dbReference type="ChEBI" id="CHEBI:456215"/>
        <dbReference type="EC" id="6.1.1.1"/>
    </reaction>
</comment>
<dbReference type="NCBIfam" id="TIGR00234">
    <property type="entry name" value="tyrS"/>
    <property type="match status" value="1"/>
</dbReference>
<name>A0A1S1V5E8_9FIRM</name>
<dbReference type="Gene3D" id="3.10.290.10">
    <property type="entry name" value="RNA-binding S4 domain"/>
    <property type="match status" value="1"/>
</dbReference>
<dbReference type="Pfam" id="PF22421">
    <property type="entry name" value="SYY_C-terminal"/>
    <property type="match status" value="1"/>
</dbReference>
<feature type="binding site" evidence="11">
    <location>
        <position position="35"/>
    </location>
    <ligand>
        <name>L-tyrosine</name>
        <dbReference type="ChEBI" id="CHEBI:58315"/>
    </ligand>
</feature>
<comment type="subunit">
    <text evidence="11">Homodimer.</text>
</comment>
<dbReference type="CDD" id="cd00165">
    <property type="entry name" value="S4"/>
    <property type="match status" value="1"/>
</dbReference>
<feature type="binding site" evidence="11">
    <location>
        <position position="172"/>
    </location>
    <ligand>
        <name>L-tyrosine</name>
        <dbReference type="ChEBI" id="CHEBI:58315"/>
    </ligand>
</feature>
<dbReference type="GO" id="GO:0005524">
    <property type="term" value="F:ATP binding"/>
    <property type="evidence" value="ECO:0007669"/>
    <property type="project" value="UniProtKB-UniRule"/>
</dbReference>
<evidence type="ECO:0000256" key="3">
    <source>
        <dbReference type="ARBA" id="ARBA00022598"/>
    </source>
</evidence>
<dbReference type="SUPFAM" id="SSF52374">
    <property type="entry name" value="Nucleotidylyl transferase"/>
    <property type="match status" value="1"/>
</dbReference>
<keyword evidence="4 11" id="KW-0547">Nucleotide-binding</keyword>
<gene>
    <name evidence="11 14" type="primary">tyrS</name>
    <name evidence="14" type="ORF">EUAN_17910</name>
</gene>
<dbReference type="PANTHER" id="PTHR11766">
    <property type="entry name" value="TYROSYL-TRNA SYNTHETASE"/>
    <property type="match status" value="1"/>
</dbReference>
<evidence type="ECO:0000256" key="1">
    <source>
        <dbReference type="ARBA" id="ARBA00004496"/>
    </source>
</evidence>
<dbReference type="PROSITE" id="PS50889">
    <property type="entry name" value="S4"/>
    <property type="match status" value="1"/>
</dbReference>
<evidence type="ECO:0000313" key="15">
    <source>
        <dbReference type="Proteomes" id="UP000180254"/>
    </source>
</evidence>
<dbReference type="InterPro" id="IPR014729">
    <property type="entry name" value="Rossmann-like_a/b/a_fold"/>
</dbReference>
<dbReference type="FunFam" id="1.10.240.10:FF:000001">
    <property type="entry name" value="Tyrosine--tRNA ligase"/>
    <property type="match status" value="1"/>
</dbReference>
<dbReference type="InterPro" id="IPR036986">
    <property type="entry name" value="S4_RNA-bd_sf"/>
</dbReference>
<evidence type="ECO:0000313" key="14">
    <source>
        <dbReference type="EMBL" id="OHW61788.1"/>
    </source>
</evidence>
<feature type="binding site" evidence="11">
    <location>
        <position position="168"/>
    </location>
    <ligand>
        <name>L-tyrosine</name>
        <dbReference type="ChEBI" id="CHEBI:58315"/>
    </ligand>
</feature>
<dbReference type="InterPro" id="IPR002307">
    <property type="entry name" value="Tyr-tRNA-ligase"/>
</dbReference>
<evidence type="ECO:0000259" key="13">
    <source>
        <dbReference type="Pfam" id="PF22421"/>
    </source>
</evidence>
<dbReference type="OrthoDB" id="9804243at2"/>
<evidence type="ECO:0000256" key="6">
    <source>
        <dbReference type="ARBA" id="ARBA00022884"/>
    </source>
</evidence>
<evidence type="ECO:0000256" key="5">
    <source>
        <dbReference type="ARBA" id="ARBA00022840"/>
    </source>
</evidence>
<evidence type="ECO:0000256" key="10">
    <source>
        <dbReference type="ARBA" id="ARBA00060965"/>
    </source>
</evidence>
<dbReference type="InterPro" id="IPR024107">
    <property type="entry name" value="Tyr-tRNA-ligase_bac_1"/>
</dbReference>
<organism evidence="14 15">
    <name type="scientific">Andreesenia angusta</name>
    <dbReference type="NCBI Taxonomy" id="39480"/>
    <lineage>
        <taxon>Bacteria</taxon>
        <taxon>Bacillati</taxon>
        <taxon>Bacillota</taxon>
        <taxon>Tissierellia</taxon>
        <taxon>Tissierellales</taxon>
        <taxon>Gottschalkiaceae</taxon>
        <taxon>Andreesenia</taxon>
    </lineage>
</organism>
<accession>A0A1S1V5E8</accession>
<feature type="short sequence motif" description="'HIGH' region" evidence="11">
    <location>
        <begin position="40"/>
        <end position="49"/>
    </location>
</feature>
<dbReference type="PANTHER" id="PTHR11766:SF0">
    <property type="entry name" value="TYROSINE--TRNA LIGASE, MITOCHONDRIAL"/>
    <property type="match status" value="1"/>
</dbReference>
<dbReference type="Gene3D" id="1.10.240.10">
    <property type="entry name" value="Tyrosyl-Transfer RNA Synthetase"/>
    <property type="match status" value="1"/>
</dbReference>
<keyword evidence="2 11" id="KW-0963">Cytoplasm</keyword>
<evidence type="ECO:0000256" key="8">
    <source>
        <dbReference type="ARBA" id="ARBA00023146"/>
    </source>
</evidence>
<evidence type="ECO:0000256" key="2">
    <source>
        <dbReference type="ARBA" id="ARBA00022490"/>
    </source>
</evidence>
<protein>
    <recommendedName>
        <fullName evidence="11">Tyrosine--tRNA ligase</fullName>
        <ecNumber evidence="11">6.1.1.1</ecNumber>
    </recommendedName>
    <alternativeName>
        <fullName evidence="11">Tyrosyl-tRNA synthetase</fullName>
        <shortName evidence="11">TyrRS</shortName>
    </alternativeName>
</protein>
<keyword evidence="5 11" id="KW-0067">ATP-binding</keyword>
<dbReference type="InterPro" id="IPR024088">
    <property type="entry name" value="Tyr-tRNA-ligase_bac-type"/>
</dbReference>
<dbReference type="Pfam" id="PF00579">
    <property type="entry name" value="tRNA-synt_1b"/>
    <property type="match status" value="1"/>
</dbReference>
<dbReference type="InterPro" id="IPR054608">
    <property type="entry name" value="SYY-like_C"/>
</dbReference>
<feature type="short sequence motif" description="'KMSKS' region" evidence="11">
    <location>
        <begin position="228"/>
        <end position="232"/>
    </location>
</feature>
<dbReference type="CDD" id="cd00805">
    <property type="entry name" value="TyrRS_core"/>
    <property type="match status" value="1"/>
</dbReference>
<dbReference type="EMBL" id="MKIE01000007">
    <property type="protein sequence ID" value="OHW61788.1"/>
    <property type="molecule type" value="Genomic_DNA"/>
</dbReference>
<dbReference type="HAMAP" id="MF_02006">
    <property type="entry name" value="Tyr_tRNA_synth_type1"/>
    <property type="match status" value="1"/>
</dbReference>
<dbReference type="GO" id="GO:0006437">
    <property type="term" value="P:tyrosyl-tRNA aminoacylation"/>
    <property type="evidence" value="ECO:0007669"/>
    <property type="project" value="UniProtKB-UniRule"/>
</dbReference>
<dbReference type="PRINTS" id="PR01040">
    <property type="entry name" value="TRNASYNTHTYR"/>
</dbReference>
<dbReference type="EC" id="6.1.1.1" evidence="11"/>
<evidence type="ECO:0000256" key="11">
    <source>
        <dbReference type="HAMAP-Rule" id="MF_02006"/>
    </source>
</evidence>
<keyword evidence="6 12" id="KW-0694">RNA-binding</keyword>
<comment type="subcellular location">
    <subcellularLocation>
        <location evidence="1 11">Cytoplasm</location>
    </subcellularLocation>
</comment>
<proteinExistence type="inferred from homology"/>
<comment type="caution">
    <text evidence="14">The sequence shown here is derived from an EMBL/GenBank/DDBJ whole genome shotgun (WGS) entry which is preliminary data.</text>
</comment>
<comment type="function">
    <text evidence="11">Catalyzes the attachment of tyrosine to tRNA(Tyr) in a two-step reaction: tyrosine is first activated by ATP to form Tyr-AMP and then transferred to the acceptor end of tRNA(Tyr).</text>
</comment>
<keyword evidence="7 11" id="KW-0648">Protein biosynthesis</keyword>
<dbReference type="FunFam" id="3.40.50.620:FF:000008">
    <property type="entry name" value="Tyrosine--tRNA ligase"/>
    <property type="match status" value="1"/>
</dbReference>
<dbReference type="AlphaFoldDB" id="A0A1S1V5E8"/>
<dbReference type="GO" id="GO:0004831">
    <property type="term" value="F:tyrosine-tRNA ligase activity"/>
    <property type="evidence" value="ECO:0007669"/>
    <property type="project" value="UniProtKB-UniRule"/>
</dbReference>
<dbReference type="InterPro" id="IPR002305">
    <property type="entry name" value="aa-tRNA-synth_Ic"/>
</dbReference>
<dbReference type="InterPro" id="IPR001412">
    <property type="entry name" value="aa-tRNA-synth_I_CS"/>
</dbReference>
<comment type="similarity">
    <text evidence="10 11">Belongs to the class-I aminoacyl-tRNA synthetase family. TyrS type 1 subfamily.</text>
</comment>